<dbReference type="PRINTS" id="PR01099">
    <property type="entry name" value="HYETHTZKNASE"/>
</dbReference>
<dbReference type="RefSeq" id="WP_006524130.1">
    <property type="nucleotide sequence ID" value="NC_021184.1"/>
</dbReference>
<dbReference type="NCBIfam" id="NF006830">
    <property type="entry name" value="PRK09355.1"/>
    <property type="match status" value="1"/>
</dbReference>
<proteinExistence type="predicted"/>
<dbReference type="GO" id="GO:0005524">
    <property type="term" value="F:ATP binding"/>
    <property type="evidence" value="ECO:0007669"/>
    <property type="project" value="UniProtKB-KW"/>
</dbReference>
<dbReference type="AlphaFoldDB" id="R4KPU9"/>
<evidence type="ECO:0000256" key="5">
    <source>
        <dbReference type="ARBA" id="ARBA00022679"/>
    </source>
</evidence>
<keyword evidence="13" id="KW-1185">Reference proteome</keyword>
<dbReference type="UniPathway" id="UPA00060">
    <property type="reaction ID" value="UER00139"/>
</dbReference>
<evidence type="ECO:0000256" key="1">
    <source>
        <dbReference type="ARBA" id="ARBA00001771"/>
    </source>
</evidence>
<comment type="catalytic activity">
    <reaction evidence="1">
        <text>5-(2-hydroxyethyl)-4-methylthiazole + ATP = 4-methyl-5-(2-phosphooxyethyl)-thiazole + ADP + H(+)</text>
        <dbReference type="Rhea" id="RHEA:24212"/>
        <dbReference type="ChEBI" id="CHEBI:15378"/>
        <dbReference type="ChEBI" id="CHEBI:17957"/>
        <dbReference type="ChEBI" id="CHEBI:30616"/>
        <dbReference type="ChEBI" id="CHEBI:58296"/>
        <dbReference type="ChEBI" id="CHEBI:456216"/>
        <dbReference type="EC" id="2.7.1.50"/>
    </reaction>
</comment>
<comment type="pathway">
    <text evidence="3">Cofactor biosynthesis; thiamine diphosphate biosynthesis; 4-methyl-5-(2-phosphoethyl)-thiazole from 5-(2-hydroxyethyl)-4-methylthiazole: step 1/1.</text>
</comment>
<dbReference type="GO" id="GO:0004417">
    <property type="term" value="F:hydroxyethylthiazole kinase activity"/>
    <property type="evidence" value="ECO:0007669"/>
    <property type="project" value="UniProtKB-EC"/>
</dbReference>
<dbReference type="KEGG" id="dgi:Desgi_3247"/>
<evidence type="ECO:0000256" key="8">
    <source>
        <dbReference type="ARBA" id="ARBA00022777"/>
    </source>
</evidence>
<dbReference type="Proteomes" id="UP000013520">
    <property type="component" value="Chromosome"/>
</dbReference>
<dbReference type="GO" id="GO:0000287">
    <property type="term" value="F:magnesium ion binding"/>
    <property type="evidence" value="ECO:0007669"/>
    <property type="project" value="InterPro"/>
</dbReference>
<evidence type="ECO:0000256" key="2">
    <source>
        <dbReference type="ARBA" id="ARBA00001946"/>
    </source>
</evidence>
<keyword evidence="9" id="KW-0067">ATP-binding</keyword>
<evidence type="ECO:0000256" key="6">
    <source>
        <dbReference type="ARBA" id="ARBA00022723"/>
    </source>
</evidence>
<dbReference type="InterPro" id="IPR000417">
    <property type="entry name" value="Hyethyz_kinase"/>
</dbReference>
<keyword evidence="7" id="KW-0547">Nucleotide-binding</keyword>
<dbReference type="eggNOG" id="COG2145">
    <property type="taxonomic scope" value="Bacteria"/>
</dbReference>
<evidence type="ECO:0000313" key="13">
    <source>
        <dbReference type="Proteomes" id="UP000013520"/>
    </source>
</evidence>
<dbReference type="HOGENOM" id="CLU_019943_0_1_9"/>
<comment type="cofactor">
    <cofactor evidence="2">
        <name>Mg(2+)</name>
        <dbReference type="ChEBI" id="CHEBI:18420"/>
    </cofactor>
</comment>
<dbReference type="InterPro" id="IPR029056">
    <property type="entry name" value="Ribokinase-like"/>
</dbReference>
<dbReference type="CDD" id="cd01170">
    <property type="entry name" value="THZ_kinase"/>
    <property type="match status" value="1"/>
</dbReference>
<accession>R4KPU9</accession>
<evidence type="ECO:0000313" key="12">
    <source>
        <dbReference type="EMBL" id="AGL02595.1"/>
    </source>
</evidence>
<gene>
    <name evidence="12" type="ORF">Desgi_3247</name>
</gene>
<dbReference type="SUPFAM" id="SSF53613">
    <property type="entry name" value="Ribokinase-like"/>
    <property type="match status" value="1"/>
</dbReference>
<dbReference type="STRING" id="767817.Desgi_3247"/>
<name>R4KPU9_9FIRM</name>
<dbReference type="GO" id="GO:0009229">
    <property type="term" value="P:thiamine diphosphate biosynthetic process"/>
    <property type="evidence" value="ECO:0007669"/>
    <property type="project" value="UniProtKB-UniPathway"/>
</dbReference>
<reference evidence="12 13" key="1">
    <citation type="submission" date="2012-01" db="EMBL/GenBank/DDBJ databases">
        <title>Complete sequence of Desulfotomaculum gibsoniae DSM 7213.</title>
        <authorList>
            <consortium name="US DOE Joint Genome Institute"/>
            <person name="Lucas S."/>
            <person name="Han J."/>
            <person name="Lapidus A."/>
            <person name="Cheng J.-F."/>
            <person name="Goodwin L."/>
            <person name="Pitluck S."/>
            <person name="Peters L."/>
            <person name="Ovchinnikova G."/>
            <person name="Teshima H."/>
            <person name="Detter J.C."/>
            <person name="Han C."/>
            <person name="Tapia R."/>
            <person name="Land M."/>
            <person name="Hauser L."/>
            <person name="Kyrpides N."/>
            <person name="Ivanova N."/>
            <person name="Pagani I."/>
            <person name="Parshina S."/>
            <person name="Plugge C."/>
            <person name="Muyzer G."/>
            <person name="Kuever J."/>
            <person name="Ivanova A."/>
            <person name="Nazina T."/>
            <person name="Klenk H.-P."/>
            <person name="Brambilla E."/>
            <person name="Spring S."/>
            <person name="Stams A.F."/>
            <person name="Woyke T."/>
        </authorList>
    </citation>
    <scope>NUCLEOTIDE SEQUENCE [LARGE SCALE GENOMIC DNA]</scope>
    <source>
        <strain evidence="12 13">DSM 7213</strain>
    </source>
</reference>
<dbReference type="EMBL" id="CP003273">
    <property type="protein sequence ID" value="AGL02595.1"/>
    <property type="molecule type" value="Genomic_DNA"/>
</dbReference>
<keyword evidence="6" id="KW-0479">Metal-binding</keyword>
<dbReference type="EC" id="2.7.1.50" evidence="4"/>
<keyword evidence="10" id="KW-0460">Magnesium</keyword>
<evidence type="ECO:0000256" key="3">
    <source>
        <dbReference type="ARBA" id="ARBA00004868"/>
    </source>
</evidence>
<dbReference type="Pfam" id="PF02110">
    <property type="entry name" value="HK"/>
    <property type="match status" value="1"/>
</dbReference>
<organism evidence="12 13">
    <name type="scientific">Desulfoscipio gibsoniae DSM 7213</name>
    <dbReference type="NCBI Taxonomy" id="767817"/>
    <lineage>
        <taxon>Bacteria</taxon>
        <taxon>Bacillati</taxon>
        <taxon>Bacillota</taxon>
        <taxon>Clostridia</taxon>
        <taxon>Eubacteriales</taxon>
        <taxon>Desulfallaceae</taxon>
        <taxon>Desulfoscipio</taxon>
    </lineage>
</organism>
<keyword evidence="8 12" id="KW-0418">Kinase</keyword>
<evidence type="ECO:0000256" key="11">
    <source>
        <dbReference type="ARBA" id="ARBA00022977"/>
    </source>
</evidence>
<dbReference type="Gene3D" id="3.40.1190.20">
    <property type="match status" value="1"/>
</dbReference>
<evidence type="ECO:0000256" key="10">
    <source>
        <dbReference type="ARBA" id="ARBA00022842"/>
    </source>
</evidence>
<keyword evidence="11" id="KW-0784">Thiamine biosynthesis</keyword>
<evidence type="ECO:0000256" key="4">
    <source>
        <dbReference type="ARBA" id="ARBA00012129"/>
    </source>
</evidence>
<keyword evidence="5" id="KW-0808">Transferase</keyword>
<sequence length="202" mass="21025">MTEKLLKDIAGGLIKIRETKPLIHNITNMVVMNDTANILLHIGASPVMAHAQEEVEEMVALSGALVLNIGTLTPELVKSMIYAGKKANQLGIPVVLDPVGAGATSLRTQSSLRILNDINVTILRGNAAEIAILGGLDATVKGVDAAGVSAGSAEVAQLVAEKFGLIVAITGKIDAVSDGKRSILIENGHQMMGGLTGTCWFH</sequence>
<protein>
    <recommendedName>
        <fullName evidence="4">hydroxyethylthiazole kinase</fullName>
        <ecNumber evidence="4">2.7.1.50</ecNumber>
    </recommendedName>
</protein>
<dbReference type="GO" id="GO:0009228">
    <property type="term" value="P:thiamine biosynthetic process"/>
    <property type="evidence" value="ECO:0007669"/>
    <property type="project" value="UniProtKB-KW"/>
</dbReference>
<evidence type="ECO:0000256" key="9">
    <source>
        <dbReference type="ARBA" id="ARBA00022840"/>
    </source>
</evidence>
<evidence type="ECO:0000256" key="7">
    <source>
        <dbReference type="ARBA" id="ARBA00022741"/>
    </source>
</evidence>